<dbReference type="Gramene" id="novel_model_6188_5bd9a17a">
    <property type="protein sequence ID" value="cds.novel_model_6188_5bd9a17a"/>
    <property type="gene ID" value="novel_gene_3204_5bd9a17a"/>
</dbReference>
<evidence type="ECO:0000313" key="1">
    <source>
        <dbReference type="EnsemblPlants" id="cds.novel_model_6188_5bd9a17a"/>
    </source>
</evidence>
<proteinExistence type="predicted"/>
<reference evidence="1" key="1">
    <citation type="submission" date="2018-11" db="EMBL/GenBank/DDBJ databases">
        <authorList>
            <person name="Grassa J C."/>
        </authorList>
    </citation>
    <scope>NUCLEOTIDE SEQUENCE [LARGE SCALE GENOMIC DNA]</scope>
</reference>
<dbReference type="EMBL" id="UZAU01000649">
    <property type="status" value="NOT_ANNOTATED_CDS"/>
    <property type="molecule type" value="Genomic_DNA"/>
</dbReference>
<dbReference type="EnsemblPlants" id="novel_model_6188_5bd9a17a">
    <property type="protein sequence ID" value="cds.novel_model_6188_5bd9a17a"/>
    <property type="gene ID" value="novel_gene_3204_5bd9a17a"/>
</dbReference>
<reference evidence="1" key="2">
    <citation type="submission" date="2021-03" db="UniProtKB">
        <authorList>
            <consortium name="EnsemblPlants"/>
        </authorList>
    </citation>
    <scope>IDENTIFICATION</scope>
</reference>
<keyword evidence="2" id="KW-1185">Reference proteome</keyword>
<sequence>MTDKMKISCLSNTYNQRREEKVSPARKFYQNGVDFVQPQAAKPAGMVVALSKFQLCCILFYYKYALLYWDEMIFV</sequence>
<protein>
    <submittedName>
        <fullName evidence="1">Uncharacterized protein</fullName>
    </submittedName>
</protein>
<name>A0A803R806_CANSA</name>
<evidence type="ECO:0000313" key="2">
    <source>
        <dbReference type="Proteomes" id="UP000596661"/>
    </source>
</evidence>
<dbReference type="AlphaFoldDB" id="A0A803R806"/>
<dbReference type="Proteomes" id="UP000596661">
    <property type="component" value="Chromosome 7"/>
</dbReference>
<accession>A0A803R806</accession>
<organism evidence="1 2">
    <name type="scientific">Cannabis sativa</name>
    <name type="common">Hemp</name>
    <name type="synonym">Marijuana</name>
    <dbReference type="NCBI Taxonomy" id="3483"/>
    <lineage>
        <taxon>Eukaryota</taxon>
        <taxon>Viridiplantae</taxon>
        <taxon>Streptophyta</taxon>
        <taxon>Embryophyta</taxon>
        <taxon>Tracheophyta</taxon>
        <taxon>Spermatophyta</taxon>
        <taxon>Magnoliopsida</taxon>
        <taxon>eudicotyledons</taxon>
        <taxon>Gunneridae</taxon>
        <taxon>Pentapetalae</taxon>
        <taxon>rosids</taxon>
        <taxon>fabids</taxon>
        <taxon>Rosales</taxon>
        <taxon>Cannabaceae</taxon>
        <taxon>Cannabis</taxon>
    </lineage>
</organism>